<proteinExistence type="predicted"/>
<evidence type="ECO:0000259" key="11">
    <source>
        <dbReference type="PROSITE" id="PS51915"/>
    </source>
</evidence>
<evidence type="ECO:0000256" key="4">
    <source>
        <dbReference type="ARBA" id="ARBA00022771"/>
    </source>
</evidence>
<feature type="binding site" evidence="8">
    <location>
        <position position="67"/>
    </location>
    <ligand>
        <name>Zn(2+)</name>
        <dbReference type="ChEBI" id="CHEBI:29105"/>
    </ligand>
</feature>
<dbReference type="Pfam" id="PF07776">
    <property type="entry name" value="zf-AD"/>
    <property type="match status" value="1"/>
</dbReference>
<dbReference type="VEuPathDB" id="VectorBase:ACUA007552"/>
<feature type="compositionally biased region" description="Polar residues" evidence="9">
    <location>
        <begin position="549"/>
        <end position="558"/>
    </location>
</feature>
<dbReference type="PROSITE" id="PS51915">
    <property type="entry name" value="ZAD"/>
    <property type="match status" value="1"/>
</dbReference>
<evidence type="ECO:0000256" key="1">
    <source>
        <dbReference type="ARBA" id="ARBA00004123"/>
    </source>
</evidence>
<feature type="domain" description="C2H2-type" evidence="10">
    <location>
        <begin position="642"/>
        <end position="669"/>
    </location>
</feature>
<evidence type="ECO:0000313" key="13">
    <source>
        <dbReference type="Proteomes" id="UP000075883"/>
    </source>
</evidence>
<dbReference type="EnsemblMetazoa" id="ACUA007552-RA">
    <property type="protein sequence ID" value="ACUA007552-PA"/>
    <property type="gene ID" value="ACUA007552"/>
</dbReference>
<evidence type="ECO:0000256" key="3">
    <source>
        <dbReference type="ARBA" id="ARBA00022737"/>
    </source>
</evidence>
<sequence length="723" mass="80791">MDSNSLLSMNLALNVARKCRICGMDILDLTCAFPIFGNDRLDQKIERYLQLNIQIDDLLPKCICGSCYLKLESIDQFSLMANRTEEAFRSWLSRLRGLNCPAEAAKNVNVMLPLYRPDPDIIDTKKGTILCTPKIVQNIPAPAITVPNPPASTSPPDKGIISYSDLKLGLLIKDQELLKLILKALKWAENDRRATFEVLIQRLKNSSFREILSNRNLLNDSDLTQLLKSYIGQGVMNSFTTAPAGTVPLNNNVPPTVSLQPNALDQFNQTNEAKPVQQTASNVPMPSTGSGAINVNEYRIDEASVTQMEVGVDPDLYLPYEDEDSSSATKFEARLDDRQENTVTIKLVTTNVAGDMIENKRMIPAILNVRGNKRFQCSACPECFETNGELQQHIVRRHLPRTNRTVMTDQGKPAIKIRVRKNKPIQMSVSPNVIPPVTPVLAQPSPTVPALEIIESTSTSPIKIVPLKIPASTTITVVPAGAQVSPVKPMNDNKLEISASIEKKQPVISSPKEQLLVRKSKRKSSIKLDVSSLLTEKQKKRKVAKEEQPTTSHTKTSRKANVSFCSLCRKKLMPRESMRDHMQQEHSRYECEKCDRAFKSALNLTRHQQYHANVAGTITASLTSKNTSLKTSKSNQPEEQTYKCTYCEKAFKRNHHLKLHLKHHTKDAPVRAPEEKPAPGNGLRRRAKDNHSAISSILHDEILDDFKDAIIYSYLTPTLIRTG</sequence>
<evidence type="ECO:0000256" key="5">
    <source>
        <dbReference type="ARBA" id="ARBA00022833"/>
    </source>
</evidence>
<dbReference type="InterPro" id="IPR050888">
    <property type="entry name" value="ZnF_C2H2-type_TF"/>
</dbReference>
<dbReference type="AlphaFoldDB" id="A0A182M241"/>
<dbReference type="SMART" id="SM00868">
    <property type="entry name" value="zf-AD"/>
    <property type="match status" value="1"/>
</dbReference>
<evidence type="ECO:0008006" key="14">
    <source>
        <dbReference type="Google" id="ProtNLM"/>
    </source>
</evidence>
<evidence type="ECO:0000256" key="6">
    <source>
        <dbReference type="ARBA" id="ARBA00023242"/>
    </source>
</evidence>
<feature type="binding site" evidence="8">
    <location>
        <position position="22"/>
    </location>
    <ligand>
        <name>Zn(2+)</name>
        <dbReference type="ChEBI" id="CHEBI:29105"/>
    </ligand>
</feature>
<keyword evidence="4 7" id="KW-0863">Zinc-finger</keyword>
<evidence type="ECO:0000256" key="8">
    <source>
        <dbReference type="PROSITE-ProRule" id="PRU01263"/>
    </source>
</evidence>
<organism evidence="12 13">
    <name type="scientific">Anopheles culicifacies</name>
    <dbReference type="NCBI Taxonomy" id="139723"/>
    <lineage>
        <taxon>Eukaryota</taxon>
        <taxon>Metazoa</taxon>
        <taxon>Ecdysozoa</taxon>
        <taxon>Arthropoda</taxon>
        <taxon>Hexapoda</taxon>
        <taxon>Insecta</taxon>
        <taxon>Pterygota</taxon>
        <taxon>Neoptera</taxon>
        <taxon>Endopterygota</taxon>
        <taxon>Diptera</taxon>
        <taxon>Nematocera</taxon>
        <taxon>Culicoidea</taxon>
        <taxon>Culicidae</taxon>
        <taxon>Anophelinae</taxon>
        <taxon>Anopheles</taxon>
        <taxon>culicifacies species complex</taxon>
    </lineage>
</organism>
<feature type="domain" description="C2H2-type" evidence="10">
    <location>
        <begin position="375"/>
        <end position="403"/>
    </location>
</feature>
<dbReference type="Gene3D" id="3.40.1800.20">
    <property type="match status" value="1"/>
</dbReference>
<dbReference type="EMBL" id="AXCM01000670">
    <property type="status" value="NOT_ANNOTATED_CDS"/>
    <property type="molecule type" value="Genomic_DNA"/>
</dbReference>
<dbReference type="Pfam" id="PF00096">
    <property type="entry name" value="zf-C2H2"/>
    <property type="match status" value="3"/>
</dbReference>
<comment type="subcellular location">
    <subcellularLocation>
        <location evidence="1">Nucleus</location>
    </subcellularLocation>
</comment>
<keyword evidence="3" id="KW-0677">Repeat</keyword>
<dbReference type="FunFam" id="3.40.1800.20:FF:000018">
    <property type="entry name" value="AGAP008515-PA"/>
    <property type="match status" value="1"/>
</dbReference>
<keyword evidence="6" id="KW-0539">Nucleus</keyword>
<feature type="domain" description="C2H2-type" evidence="10">
    <location>
        <begin position="589"/>
        <end position="613"/>
    </location>
</feature>
<protein>
    <recommendedName>
        <fullName evidence="14">ZAD domain-containing protein</fullName>
    </recommendedName>
</protein>
<dbReference type="PROSITE" id="PS00028">
    <property type="entry name" value="ZINC_FINGER_C2H2_1"/>
    <property type="match status" value="3"/>
</dbReference>
<evidence type="ECO:0000256" key="9">
    <source>
        <dbReference type="SAM" id="MobiDB-lite"/>
    </source>
</evidence>
<feature type="compositionally biased region" description="Basic and acidic residues" evidence="9">
    <location>
        <begin position="666"/>
        <end position="677"/>
    </location>
</feature>
<dbReference type="SUPFAM" id="SSF57667">
    <property type="entry name" value="beta-beta-alpha zinc fingers"/>
    <property type="match status" value="1"/>
</dbReference>
<feature type="region of interest" description="Disordered" evidence="9">
    <location>
        <begin position="663"/>
        <end position="688"/>
    </location>
</feature>
<name>A0A182M241_9DIPT</name>
<feature type="binding site" evidence="8">
    <location>
        <position position="64"/>
    </location>
    <ligand>
        <name>Zn(2+)</name>
        <dbReference type="ChEBI" id="CHEBI:29105"/>
    </ligand>
</feature>
<dbReference type="SMART" id="SM00355">
    <property type="entry name" value="ZnF_C2H2"/>
    <property type="match status" value="4"/>
</dbReference>
<keyword evidence="2 8" id="KW-0479">Metal-binding</keyword>
<dbReference type="PANTHER" id="PTHR24406">
    <property type="entry name" value="TRANSCRIPTIONAL REPRESSOR CTCFL-RELATED"/>
    <property type="match status" value="1"/>
</dbReference>
<keyword evidence="13" id="KW-1185">Reference proteome</keyword>
<feature type="domain" description="ZAD" evidence="11">
    <location>
        <begin position="17"/>
        <end position="91"/>
    </location>
</feature>
<dbReference type="GO" id="GO:0008270">
    <property type="term" value="F:zinc ion binding"/>
    <property type="evidence" value="ECO:0007669"/>
    <property type="project" value="UniProtKB-UniRule"/>
</dbReference>
<dbReference type="InterPro" id="IPR013087">
    <property type="entry name" value="Znf_C2H2_type"/>
</dbReference>
<dbReference type="Gene3D" id="3.30.160.60">
    <property type="entry name" value="Classic Zinc Finger"/>
    <property type="match status" value="2"/>
</dbReference>
<dbReference type="GO" id="GO:0005634">
    <property type="term" value="C:nucleus"/>
    <property type="evidence" value="ECO:0007669"/>
    <property type="project" value="UniProtKB-SubCell"/>
</dbReference>
<accession>A0A182M241</accession>
<feature type="region of interest" description="Disordered" evidence="9">
    <location>
        <begin position="537"/>
        <end position="558"/>
    </location>
</feature>
<evidence type="ECO:0000256" key="2">
    <source>
        <dbReference type="ARBA" id="ARBA00022723"/>
    </source>
</evidence>
<dbReference type="InterPro" id="IPR012934">
    <property type="entry name" value="Znf_AD"/>
</dbReference>
<dbReference type="InterPro" id="IPR036236">
    <property type="entry name" value="Znf_C2H2_sf"/>
</dbReference>
<reference evidence="13" key="1">
    <citation type="submission" date="2013-09" db="EMBL/GenBank/DDBJ databases">
        <title>The Genome Sequence of Anopheles culicifacies species A.</title>
        <authorList>
            <consortium name="The Broad Institute Genomics Platform"/>
            <person name="Neafsey D.E."/>
            <person name="Besansky N."/>
            <person name="Howell P."/>
            <person name="Walton C."/>
            <person name="Young S.K."/>
            <person name="Zeng Q."/>
            <person name="Gargeya S."/>
            <person name="Fitzgerald M."/>
            <person name="Haas B."/>
            <person name="Abouelleil A."/>
            <person name="Allen A.W."/>
            <person name="Alvarado L."/>
            <person name="Arachchi H.M."/>
            <person name="Berlin A.M."/>
            <person name="Chapman S.B."/>
            <person name="Gainer-Dewar J."/>
            <person name="Goldberg J."/>
            <person name="Griggs A."/>
            <person name="Gujja S."/>
            <person name="Hansen M."/>
            <person name="Howarth C."/>
            <person name="Imamovic A."/>
            <person name="Ireland A."/>
            <person name="Larimer J."/>
            <person name="McCowan C."/>
            <person name="Murphy C."/>
            <person name="Pearson M."/>
            <person name="Poon T.W."/>
            <person name="Priest M."/>
            <person name="Roberts A."/>
            <person name="Saif S."/>
            <person name="Shea T."/>
            <person name="Sisk P."/>
            <person name="Sykes S."/>
            <person name="Wortman J."/>
            <person name="Nusbaum C."/>
            <person name="Birren B."/>
        </authorList>
    </citation>
    <scope>NUCLEOTIDE SEQUENCE [LARGE SCALE GENOMIC DNA]</scope>
    <source>
        <strain evidence="13">A-37</strain>
    </source>
</reference>
<dbReference type="SUPFAM" id="SSF57716">
    <property type="entry name" value="Glucocorticoid receptor-like (DNA-binding domain)"/>
    <property type="match status" value="1"/>
</dbReference>
<dbReference type="Proteomes" id="UP000075883">
    <property type="component" value="Unassembled WGS sequence"/>
</dbReference>
<evidence type="ECO:0000256" key="7">
    <source>
        <dbReference type="PROSITE-ProRule" id="PRU00042"/>
    </source>
</evidence>
<reference evidence="12" key="2">
    <citation type="submission" date="2020-05" db="UniProtKB">
        <authorList>
            <consortium name="EnsemblMetazoa"/>
        </authorList>
    </citation>
    <scope>IDENTIFICATION</scope>
    <source>
        <strain evidence="12">A-37</strain>
    </source>
</reference>
<dbReference type="PROSITE" id="PS50157">
    <property type="entry name" value="ZINC_FINGER_C2H2_2"/>
    <property type="match status" value="3"/>
</dbReference>
<evidence type="ECO:0000259" key="10">
    <source>
        <dbReference type="PROSITE" id="PS50157"/>
    </source>
</evidence>
<evidence type="ECO:0000313" key="12">
    <source>
        <dbReference type="EnsemblMetazoa" id="ACUA007552-PA"/>
    </source>
</evidence>
<keyword evidence="5 8" id="KW-0862">Zinc</keyword>
<dbReference type="STRING" id="139723.A0A182M241"/>
<feature type="binding site" evidence="8">
    <location>
        <position position="19"/>
    </location>
    <ligand>
        <name>Zn(2+)</name>
        <dbReference type="ChEBI" id="CHEBI:29105"/>
    </ligand>
</feature>